<gene>
    <name evidence="1" type="ORF">UV59_C0003G0015</name>
</gene>
<comment type="caution">
    <text evidence="1">The sequence shown here is derived from an EMBL/GenBank/DDBJ whole genome shotgun (WGS) entry which is preliminary data.</text>
</comment>
<dbReference type="Proteomes" id="UP000034543">
    <property type="component" value="Unassembled WGS sequence"/>
</dbReference>
<proteinExistence type="predicted"/>
<dbReference type="AlphaFoldDB" id="A0A0G1CJL5"/>
<sequence>MKVKLYANSLKLFIGITHTDNHSICLVCKERAFKLLVKLGPVLTSL</sequence>
<accession>A0A0G1CJL5</accession>
<dbReference type="EMBL" id="LCFB01000003">
    <property type="protein sequence ID" value="KKS86020.1"/>
    <property type="molecule type" value="Genomic_DNA"/>
</dbReference>
<evidence type="ECO:0000313" key="1">
    <source>
        <dbReference type="EMBL" id="KKS86020.1"/>
    </source>
</evidence>
<protein>
    <submittedName>
        <fullName evidence="1">Uncharacterized protein</fullName>
    </submittedName>
</protein>
<evidence type="ECO:0000313" key="2">
    <source>
        <dbReference type="Proteomes" id="UP000034543"/>
    </source>
</evidence>
<name>A0A0G1CJL5_9BACT</name>
<reference evidence="1 2" key="1">
    <citation type="journal article" date="2015" name="Nature">
        <title>rRNA introns, odd ribosomes, and small enigmatic genomes across a large radiation of phyla.</title>
        <authorList>
            <person name="Brown C.T."/>
            <person name="Hug L.A."/>
            <person name="Thomas B.C."/>
            <person name="Sharon I."/>
            <person name="Castelle C.J."/>
            <person name="Singh A."/>
            <person name="Wilkins M.J."/>
            <person name="Williams K.H."/>
            <person name="Banfield J.F."/>
        </authorList>
    </citation>
    <scope>NUCLEOTIDE SEQUENCE [LARGE SCALE GENOMIC DNA]</scope>
</reference>
<organism evidence="1 2">
    <name type="scientific">Candidatus Gottesmanbacteria bacterium GW2011_GWA1_43_11</name>
    <dbReference type="NCBI Taxonomy" id="1618436"/>
    <lineage>
        <taxon>Bacteria</taxon>
        <taxon>Candidatus Gottesmaniibacteriota</taxon>
    </lineage>
</organism>